<evidence type="ECO:0000313" key="5">
    <source>
        <dbReference type="EMBL" id="VAW08636.1"/>
    </source>
</evidence>
<organism evidence="5">
    <name type="scientific">hydrothermal vent metagenome</name>
    <dbReference type="NCBI Taxonomy" id="652676"/>
    <lineage>
        <taxon>unclassified sequences</taxon>
        <taxon>metagenomes</taxon>
        <taxon>ecological metagenomes</taxon>
    </lineage>
</organism>
<protein>
    <recommendedName>
        <fullName evidence="4">HTH tetR-type domain-containing protein</fullName>
    </recommendedName>
</protein>
<dbReference type="PANTHER" id="PTHR30055:SF148">
    <property type="entry name" value="TETR-FAMILY TRANSCRIPTIONAL REGULATOR"/>
    <property type="match status" value="1"/>
</dbReference>
<gene>
    <name evidence="5" type="ORF">MNBD_ACTINO01-2385</name>
</gene>
<evidence type="ECO:0000259" key="4">
    <source>
        <dbReference type="PROSITE" id="PS50977"/>
    </source>
</evidence>
<dbReference type="InterPro" id="IPR009057">
    <property type="entry name" value="Homeodomain-like_sf"/>
</dbReference>
<dbReference type="Gene3D" id="1.10.357.10">
    <property type="entry name" value="Tetracycline Repressor, domain 2"/>
    <property type="match status" value="1"/>
</dbReference>
<keyword evidence="2" id="KW-0238">DNA-binding</keyword>
<sequence>MNPQVQRTQSLMLDAARTLLADHGPEAVTHLRVAETAGVARATVYRHWPNRAAILLDLLRSGADLHLSPPGEDLTIVERVTTALRSFATALNGDGGRTLAAMIGLAEWDKDVFAALEQMTAFGPMFLHGLLATGLDNGELDEDTDPALLVDRLIGPLYFRRLLYHDPITDDYIDLLVASTLTPLVRGDGPSIR</sequence>
<keyword evidence="3" id="KW-0804">Transcription</keyword>
<dbReference type="SUPFAM" id="SSF46689">
    <property type="entry name" value="Homeodomain-like"/>
    <property type="match status" value="1"/>
</dbReference>
<dbReference type="PRINTS" id="PR00455">
    <property type="entry name" value="HTHTETR"/>
</dbReference>
<evidence type="ECO:0000256" key="2">
    <source>
        <dbReference type="ARBA" id="ARBA00023125"/>
    </source>
</evidence>
<keyword evidence="1" id="KW-0805">Transcription regulation</keyword>
<reference evidence="5" key="1">
    <citation type="submission" date="2018-06" db="EMBL/GenBank/DDBJ databases">
        <authorList>
            <person name="Zhirakovskaya E."/>
        </authorList>
    </citation>
    <scope>NUCLEOTIDE SEQUENCE</scope>
</reference>
<dbReference type="PROSITE" id="PS50977">
    <property type="entry name" value="HTH_TETR_2"/>
    <property type="match status" value="1"/>
</dbReference>
<dbReference type="PANTHER" id="PTHR30055">
    <property type="entry name" value="HTH-TYPE TRANSCRIPTIONAL REGULATOR RUTR"/>
    <property type="match status" value="1"/>
</dbReference>
<dbReference type="GO" id="GO:0000976">
    <property type="term" value="F:transcription cis-regulatory region binding"/>
    <property type="evidence" value="ECO:0007669"/>
    <property type="project" value="TreeGrafter"/>
</dbReference>
<dbReference type="Pfam" id="PF00440">
    <property type="entry name" value="TetR_N"/>
    <property type="match status" value="1"/>
</dbReference>
<proteinExistence type="predicted"/>
<feature type="domain" description="HTH tetR-type" evidence="4">
    <location>
        <begin position="6"/>
        <end position="66"/>
    </location>
</feature>
<evidence type="ECO:0000256" key="1">
    <source>
        <dbReference type="ARBA" id="ARBA00023015"/>
    </source>
</evidence>
<dbReference type="InterPro" id="IPR036271">
    <property type="entry name" value="Tet_transcr_reg_TetR-rel_C_sf"/>
</dbReference>
<dbReference type="InterPro" id="IPR011075">
    <property type="entry name" value="TetR_C"/>
</dbReference>
<dbReference type="EMBL" id="UOEI01000621">
    <property type="protein sequence ID" value="VAW08636.1"/>
    <property type="molecule type" value="Genomic_DNA"/>
</dbReference>
<name>A0A3B0TNM0_9ZZZZ</name>
<dbReference type="GO" id="GO:0003700">
    <property type="term" value="F:DNA-binding transcription factor activity"/>
    <property type="evidence" value="ECO:0007669"/>
    <property type="project" value="TreeGrafter"/>
</dbReference>
<evidence type="ECO:0000256" key="3">
    <source>
        <dbReference type="ARBA" id="ARBA00023163"/>
    </source>
</evidence>
<dbReference type="SUPFAM" id="SSF48498">
    <property type="entry name" value="Tetracyclin repressor-like, C-terminal domain"/>
    <property type="match status" value="1"/>
</dbReference>
<dbReference type="AlphaFoldDB" id="A0A3B0TNM0"/>
<dbReference type="InterPro" id="IPR001647">
    <property type="entry name" value="HTH_TetR"/>
</dbReference>
<dbReference type="InterPro" id="IPR050109">
    <property type="entry name" value="HTH-type_TetR-like_transc_reg"/>
</dbReference>
<dbReference type="Gene3D" id="1.10.10.60">
    <property type="entry name" value="Homeodomain-like"/>
    <property type="match status" value="1"/>
</dbReference>
<dbReference type="Pfam" id="PF16859">
    <property type="entry name" value="TetR_C_11"/>
    <property type="match status" value="1"/>
</dbReference>
<accession>A0A3B0TNM0</accession>